<dbReference type="EMBL" id="JJQG01000116">
    <property type="protein sequence ID" value="KKH36612.1"/>
    <property type="molecule type" value="Genomic_DNA"/>
</dbReference>
<keyword evidence="1" id="KW-0472">Membrane</keyword>
<evidence type="ECO:0000256" key="1">
    <source>
        <dbReference type="SAM" id="Phobius"/>
    </source>
</evidence>
<evidence type="ECO:0000259" key="2">
    <source>
        <dbReference type="Pfam" id="PF19993"/>
    </source>
</evidence>
<dbReference type="EMBL" id="JJOT01000020">
    <property type="protein sequence ID" value="KKG05639.1"/>
    <property type="molecule type" value="Genomic_DNA"/>
</dbReference>
<dbReference type="EMBL" id="JJQT01000183">
    <property type="protein sequence ID" value="KKH75320.1"/>
    <property type="molecule type" value="Genomic_DNA"/>
</dbReference>
<dbReference type="Proteomes" id="UP000034758">
    <property type="component" value="Unassembled WGS sequence"/>
</dbReference>
<accession>A0A0F8CL91</accession>
<evidence type="ECO:0000313" key="32">
    <source>
        <dbReference type="Proteomes" id="UP000034692"/>
    </source>
</evidence>
<keyword evidence="1" id="KW-1133">Transmembrane helix</keyword>
<dbReference type="EMBL" id="JJQW01000059">
    <property type="protein sequence ID" value="KKH88520.1"/>
    <property type="molecule type" value="Genomic_DNA"/>
</dbReference>
<dbReference type="RefSeq" id="WP_048041786.1">
    <property type="nucleotide sequence ID" value="NZ_JBLVWA010000236.1"/>
</dbReference>
<evidence type="ECO:0000313" key="22">
    <source>
        <dbReference type="Proteomes" id="UP000033864"/>
    </source>
</evidence>
<evidence type="ECO:0000313" key="33">
    <source>
        <dbReference type="Proteomes" id="UP000034758"/>
    </source>
</evidence>
<evidence type="ECO:0000313" key="36">
    <source>
        <dbReference type="Proteomes" id="UP000034925"/>
    </source>
</evidence>
<comment type="caution">
    <text evidence="4">The sequence shown here is derived from an EMBL/GenBank/DDBJ whole genome shotgun (WGS) entry which is preliminary data.</text>
</comment>
<evidence type="ECO:0000313" key="27">
    <source>
        <dbReference type="Proteomes" id="UP000034142"/>
    </source>
</evidence>
<evidence type="ECO:0000313" key="30">
    <source>
        <dbReference type="Proteomes" id="UP000034597"/>
    </source>
</evidence>
<dbReference type="Proteomes" id="UP000034547">
    <property type="component" value="Unassembled WGS sequence"/>
</dbReference>
<dbReference type="AlphaFoldDB" id="A0A0F8CL91"/>
<evidence type="ECO:0000313" key="4">
    <source>
        <dbReference type="EMBL" id="KKG05639.1"/>
    </source>
</evidence>
<dbReference type="EMBL" id="JJQM01000126">
    <property type="protein sequence ID" value="KKH53143.1"/>
    <property type="molecule type" value="Genomic_DNA"/>
</dbReference>
<evidence type="ECO:0000313" key="10">
    <source>
        <dbReference type="EMBL" id="KKH66953.1"/>
    </source>
</evidence>
<reference evidence="21 22" key="1">
    <citation type="journal article" date="2015" name="ISME J.">
        <title>Genomic and phenotypic differentiation among Methanosarcina mazei populations from Columbia River sediment.</title>
        <authorList>
            <person name="Youngblut N.D."/>
            <person name="Wirth J.S."/>
            <person name="Henriksen J.R."/>
            <person name="Smith M."/>
            <person name="Simon H."/>
            <person name="Metcalf W.W."/>
            <person name="Whitaker R.J."/>
        </authorList>
    </citation>
    <scope>NUCLEOTIDE SEQUENCE [LARGE SCALE GENOMIC DNA]</scope>
    <source>
        <strain evidence="5 33">1.H.A.1A.1</strain>
        <strain evidence="6 25">1.H.A.1A.3</strain>
        <strain evidence="7 22">1.H.A.1A.6</strain>
        <strain evidence="8 28">1.H.A.2.3</strain>
        <strain evidence="11 32">1.H.A.2.7</strain>
        <strain evidence="10">1.H.A.2.8</strain>
        <strain evidence="9 24">1.H.M.0.1</strain>
        <strain evidence="14 36">1.H.M.1A.1</strain>
        <strain evidence="12 26">1.H.M.1A.2</strain>
        <strain evidence="13 34">1.H.M.1A.3</strain>
        <strain evidence="15 21">1.H.M.2.2</strain>
        <strain evidence="17 37">1.H.M.2.3</strain>
        <strain evidence="16 31">1.H.M.2.4</strain>
        <strain evidence="18 35">1.H.T.2.1</strain>
        <strain evidence="20 23">1.H.T.2.3</strain>
        <strain evidence="19 29">1.H.T.2.5</strain>
        <strain evidence="3 27">2.F.A.2.3</strain>
        <strain evidence="4 30">2.F.T.0.2</strain>
    </source>
</reference>
<feature type="transmembrane region" description="Helical" evidence="1">
    <location>
        <begin position="59"/>
        <end position="79"/>
    </location>
</feature>
<evidence type="ECO:0000313" key="6">
    <source>
        <dbReference type="EMBL" id="KKH39409.1"/>
    </source>
</evidence>
<proteinExistence type="predicted"/>
<dbReference type="EMBL" id="JJQZ01000005">
    <property type="protein sequence ID" value="KKI00059.1"/>
    <property type="molecule type" value="Genomic_DNA"/>
</dbReference>
<dbReference type="Proteomes" id="UP000034925">
    <property type="component" value="Unassembled WGS sequence"/>
</dbReference>
<dbReference type="EMBL" id="JJQR01000061">
    <property type="protein sequence ID" value="KKH76359.1"/>
    <property type="molecule type" value="Genomic_DNA"/>
</dbReference>
<evidence type="ECO:0000313" key="17">
    <source>
        <dbReference type="EMBL" id="KKH88520.1"/>
    </source>
</evidence>
<evidence type="ECO:0000313" key="31">
    <source>
        <dbReference type="Proteomes" id="UP000034668"/>
    </source>
</evidence>
<dbReference type="Proteomes" id="UP000034232">
    <property type="component" value="Unassembled WGS sequence"/>
</dbReference>
<dbReference type="EMBL" id="JJQO01000047">
    <property type="protein sequence ID" value="KKH68896.1"/>
    <property type="molecule type" value="Genomic_DNA"/>
</dbReference>
<dbReference type="Proteomes" id="UP000034021">
    <property type="component" value="Unassembled WGS sequence"/>
</dbReference>
<dbReference type="InterPro" id="IPR045528">
    <property type="entry name" value="DO-GTPase2"/>
</dbReference>
<evidence type="ECO:0000313" key="7">
    <source>
        <dbReference type="EMBL" id="KKH52033.1"/>
    </source>
</evidence>
<evidence type="ECO:0000313" key="18">
    <source>
        <dbReference type="EMBL" id="KKI00059.1"/>
    </source>
</evidence>
<evidence type="ECO:0000313" key="34">
    <source>
        <dbReference type="Proteomes" id="UP000034842"/>
    </source>
</evidence>
<dbReference type="Proteomes" id="UP000034597">
    <property type="component" value="Unassembled WGS sequence"/>
</dbReference>
<dbReference type="EMBL" id="JJQV01000133">
    <property type="protein sequence ID" value="KKH80679.1"/>
    <property type="molecule type" value="Genomic_DNA"/>
</dbReference>
<evidence type="ECO:0000313" key="23">
    <source>
        <dbReference type="Proteomes" id="UP000033885"/>
    </source>
</evidence>
<dbReference type="EMBL" id="JJQP01000117">
    <property type="protein sequence ID" value="KKH66953.1"/>
    <property type="molecule type" value="Genomic_DNA"/>
</dbReference>
<evidence type="ECO:0000313" key="37">
    <source>
        <dbReference type="Proteomes" id="UP000034937"/>
    </source>
</evidence>
<evidence type="ECO:0000313" key="8">
    <source>
        <dbReference type="EMBL" id="KKH53143.1"/>
    </source>
</evidence>
<dbReference type="EMBL" id="JJRB01000041">
    <property type="protein sequence ID" value="KKI04856.1"/>
    <property type="molecule type" value="Genomic_DNA"/>
</dbReference>
<evidence type="ECO:0000313" key="35">
    <source>
        <dbReference type="Proteomes" id="UP000034872"/>
    </source>
</evidence>
<evidence type="ECO:0000313" key="20">
    <source>
        <dbReference type="EMBL" id="KKI06897.1"/>
    </source>
</evidence>
<feature type="domain" description="Double-GTPase 2" evidence="2">
    <location>
        <begin position="197"/>
        <end position="383"/>
    </location>
</feature>
<dbReference type="Proteomes" id="UP000033864">
    <property type="component" value="Unassembled WGS sequence"/>
</dbReference>
<evidence type="ECO:0000313" key="11">
    <source>
        <dbReference type="EMBL" id="KKH68896.1"/>
    </source>
</evidence>
<evidence type="ECO:0000313" key="19">
    <source>
        <dbReference type="EMBL" id="KKI04856.1"/>
    </source>
</evidence>
<dbReference type="EMBL" id="JJQJ01000044">
    <property type="protein sequence ID" value="KKH52033.1"/>
    <property type="molecule type" value="Genomic_DNA"/>
</dbReference>
<evidence type="ECO:0000313" key="3">
    <source>
        <dbReference type="EMBL" id="KKF98457.1"/>
    </source>
</evidence>
<dbReference type="Pfam" id="PF19993">
    <property type="entry name" value="DO-GTPase2"/>
    <property type="match status" value="1"/>
</dbReference>
<dbReference type="EMBL" id="JJQX01000248">
    <property type="protein sequence ID" value="KKH88120.1"/>
    <property type="molecule type" value="Genomic_DNA"/>
</dbReference>
<dbReference type="EMBL" id="JJOR01000174">
    <property type="protein sequence ID" value="KKF98457.1"/>
    <property type="molecule type" value="Genomic_DNA"/>
</dbReference>
<evidence type="ECO:0000313" key="15">
    <source>
        <dbReference type="EMBL" id="KKH80679.1"/>
    </source>
</evidence>
<dbReference type="EMBL" id="JJQQ01000171">
    <property type="protein sequence ID" value="KKH63615.1"/>
    <property type="molecule type" value="Genomic_DNA"/>
</dbReference>
<gene>
    <name evidence="3" type="ORF">DU31_07800</name>
    <name evidence="4" type="ORF">DU40_09210</name>
    <name evidence="6" type="ORF">DU50_06940</name>
    <name evidence="5" type="ORF">DU54_03795</name>
    <name evidence="10" type="ORF">DU73_03135</name>
    <name evidence="11" type="ORF">DU75_08800</name>
    <name evidence="8" type="ORF">DU76_10855</name>
    <name evidence="12" type="ORF">DU77_11285</name>
    <name evidence="13" type="ORF">DU78_15440</name>
    <name evidence="16" type="ORF">DU79_17825</name>
    <name evidence="20" type="ORF">DU81_06860</name>
    <name evidence="15" type="ORF">DU82_15095</name>
    <name evidence="19" type="ORF">DU83_15080</name>
    <name evidence="18" type="ORF">DU84_16455</name>
    <name evidence="7" type="ORF">DU85_18250</name>
    <name evidence="14" type="ORF">DU86_08730</name>
    <name evidence="9" type="ORF">DU87_13185</name>
    <name evidence="17" type="ORF">DU88_16020</name>
</gene>
<dbReference type="Proteomes" id="UP000034668">
    <property type="component" value="Unassembled WGS sequence"/>
</dbReference>
<feature type="transmembrane region" description="Helical" evidence="1">
    <location>
        <begin position="85"/>
        <end position="105"/>
    </location>
</feature>
<dbReference type="Proteomes" id="UP000034872">
    <property type="component" value="Unassembled WGS sequence"/>
</dbReference>
<evidence type="ECO:0000313" key="28">
    <source>
        <dbReference type="Proteomes" id="UP000034232"/>
    </source>
</evidence>
<dbReference type="EMBL" id="JJQS01000129">
    <property type="protein sequence ID" value="KKH71907.1"/>
    <property type="molecule type" value="Genomic_DNA"/>
</dbReference>
<dbReference type="Proteomes" id="UP000034937">
    <property type="component" value="Unassembled WGS sequence"/>
</dbReference>
<evidence type="ECO:0000313" key="14">
    <source>
        <dbReference type="EMBL" id="KKH76359.1"/>
    </source>
</evidence>
<dbReference type="Proteomes" id="UP000034692">
    <property type="component" value="Unassembled WGS sequence"/>
</dbReference>
<dbReference type="Proteomes" id="UP000033814">
    <property type="component" value="Unassembled WGS sequence"/>
</dbReference>
<dbReference type="EMBL" id="JJRA01000002">
    <property type="protein sequence ID" value="KKI06897.1"/>
    <property type="molecule type" value="Genomic_DNA"/>
</dbReference>
<keyword evidence="1" id="KW-0812">Transmembrane</keyword>
<dbReference type="Proteomes" id="UP000034842">
    <property type="component" value="Unassembled WGS sequence"/>
</dbReference>
<organism evidence="4 30">
    <name type="scientific">Methanosarcina mazei</name>
    <name type="common">Methanosarcina frisia</name>
    <dbReference type="NCBI Taxonomy" id="2209"/>
    <lineage>
        <taxon>Archaea</taxon>
        <taxon>Methanobacteriati</taxon>
        <taxon>Methanobacteriota</taxon>
        <taxon>Stenosarchaea group</taxon>
        <taxon>Methanomicrobia</taxon>
        <taxon>Methanosarcinales</taxon>
        <taxon>Methanosarcinaceae</taxon>
        <taxon>Methanosarcina</taxon>
    </lineage>
</organism>
<evidence type="ECO:0000313" key="26">
    <source>
        <dbReference type="Proteomes" id="UP000034040"/>
    </source>
</evidence>
<evidence type="ECO:0000313" key="21">
    <source>
        <dbReference type="Proteomes" id="UP000033814"/>
    </source>
</evidence>
<dbReference type="Proteomes" id="UP000033885">
    <property type="component" value="Unassembled WGS sequence"/>
</dbReference>
<dbReference type="Proteomes" id="UP000034142">
    <property type="component" value="Unassembled WGS sequence"/>
</dbReference>
<name>A0A0F8CL91_METMZ</name>
<evidence type="ECO:0000313" key="12">
    <source>
        <dbReference type="EMBL" id="KKH71907.1"/>
    </source>
</evidence>
<evidence type="ECO:0000313" key="9">
    <source>
        <dbReference type="EMBL" id="KKH63615.1"/>
    </source>
</evidence>
<evidence type="ECO:0000313" key="5">
    <source>
        <dbReference type="EMBL" id="KKH36612.1"/>
    </source>
</evidence>
<dbReference type="PATRIC" id="fig|2209.51.peg.1521"/>
<dbReference type="Proteomes" id="UP000033933">
    <property type="component" value="Unassembled WGS sequence"/>
</dbReference>
<evidence type="ECO:0000313" key="24">
    <source>
        <dbReference type="Proteomes" id="UP000033933"/>
    </source>
</evidence>
<evidence type="ECO:0000313" key="25">
    <source>
        <dbReference type="Proteomes" id="UP000034021"/>
    </source>
</evidence>
<evidence type="ECO:0000313" key="13">
    <source>
        <dbReference type="EMBL" id="KKH75320.1"/>
    </source>
</evidence>
<protein>
    <recommendedName>
        <fullName evidence="2">Double-GTPase 2 domain-containing protein</fullName>
    </recommendedName>
</protein>
<dbReference type="EMBL" id="JJQH01000111">
    <property type="protein sequence ID" value="KKH39409.1"/>
    <property type="molecule type" value="Genomic_DNA"/>
</dbReference>
<dbReference type="Proteomes" id="UP000034040">
    <property type="component" value="Unassembled WGS sequence"/>
</dbReference>
<evidence type="ECO:0000313" key="29">
    <source>
        <dbReference type="Proteomes" id="UP000034547"/>
    </source>
</evidence>
<evidence type="ECO:0000313" key="16">
    <source>
        <dbReference type="EMBL" id="KKH88120.1"/>
    </source>
</evidence>
<sequence length="501" mass="56316">MANDPQPAKKSYFFGKGYKDLWNTVKGAWQRNTESIDKYKDNIASSKGADTNVLFIFKWILNSLAIIAVLICGSAITLILFAINIAILLIFMTVIYIGFTVAWIIDRVYLLQKKIFTACDECKGKSLIPVYICPNCEEKHTKLTPGVYGILNRTCNCGEKVPTAFFNGRHRLTAICPHCWSEGRITYLNSRGSAPICIPVVGGRSVGKTAFITAFSKDFIEKVAPAKSWEVEFYNKAKSGMFEEIKNDYQTGSTRMTERPQDINKPSSISFSFFVKGNEFKPERLVHIYDIAGEVFTDNSENEIQNQYGYCQGIALIIDPFSIPSVRYKFESELTPEDIAGIGRADINGIINSFLNKLKDITGLTDGMKISVPLAVVISKADSAGLFNELGEIAVNTFMANNPGKYNNRIDVQDYLCRKFLVDNGMENFLNIINLKFKNNRFFVCSAIGHTRNKGAYQPKGIMEPMEWLFRNADSKMATSWKDTDFTKHPFALKSIEMQGD</sequence>